<reference evidence="1 2" key="1">
    <citation type="submission" date="2020-03" db="EMBL/GenBank/DDBJ databases">
        <title>Whole genome shotgun sequence of Phytohabitans flavus NBRC 107702.</title>
        <authorList>
            <person name="Komaki H."/>
            <person name="Tamura T."/>
        </authorList>
    </citation>
    <scope>NUCLEOTIDE SEQUENCE [LARGE SCALE GENOMIC DNA]</scope>
    <source>
        <strain evidence="1 2">NBRC 107702</strain>
    </source>
</reference>
<name>A0A6F8XM95_9ACTN</name>
<dbReference type="AlphaFoldDB" id="A0A6F8XM95"/>
<keyword evidence="2" id="KW-1185">Reference proteome</keyword>
<dbReference type="EMBL" id="AP022870">
    <property type="protein sequence ID" value="BCB74936.1"/>
    <property type="molecule type" value="Genomic_DNA"/>
</dbReference>
<evidence type="ECO:0000313" key="2">
    <source>
        <dbReference type="Proteomes" id="UP000502508"/>
    </source>
</evidence>
<evidence type="ECO:0008006" key="3">
    <source>
        <dbReference type="Google" id="ProtNLM"/>
    </source>
</evidence>
<gene>
    <name evidence="1" type="ORF">Pflav_013460</name>
</gene>
<dbReference type="Proteomes" id="UP000502508">
    <property type="component" value="Chromosome"/>
</dbReference>
<accession>A0A6F8XM95</accession>
<sequence>MLSQLLHAAAVAVDERAPIASPRVVAASTVAGPRSGTVPAAQVDLPSIEVICAALLRLSAAQPLVISIDDIEHADAESRWALLFMARRTHFARIVLVLSHTDPSGYAEGGTAAELARQSHCHTVHLEPLSKQGVRTLAWDLVGHEAGQRLHLPWFRLSGGNPLLVAALAEDYRERLRAIEDDRSVAVHVAGARYGRAVLACLHRGGERVVQVARGLAVLGARTVSTTCSASRAINWPAACMRSRPQDSPLAESSVPRPRAAPCLAI</sequence>
<evidence type="ECO:0000313" key="1">
    <source>
        <dbReference type="EMBL" id="BCB74936.1"/>
    </source>
</evidence>
<protein>
    <recommendedName>
        <fullName evidence="3">Orc1-like AAA ATPase domain-containing protein</fullName>
    </recommendedName>
</protein>
<organism evidence="1 2">
    <name type="scientific">Phytohabitans flavus</name>
    <dbReference type="NCBI Taxonomy" id="1076124"/>
    <lineage>
        <taxon>Bacteria</taxon>
        <taxon>Bacillati</taxon>
        <taxon>Actinomycetota</taxon>
        <taxon>Actinomycetes</taxon>
        <taxon>Micromonosporales</taxon>
        <taxon>Micromonosporaceae</taxon>
    </lineage>
</organism>
<proteinExistence type="predicted"/>
<reference evidence="1 2" key="2">
    <citation type="submission" date="2020-03" db="EMBL/GenBank/DDBJ databases">
        <authorList>
            <person name="Ichikawa N."/>
            <person name="Kimura A."/>
            <person name="Kitahashi Y."/>
            <person name="Uohara A."/>
        </authorList>
    </citation>
    <scope>NUCLEOTIDE SEQUENCE [LARGE SCALE GENOMIC DNA]</scope>
    <source>
        <strain evidence="1 2">NBRC 107702</strain>
    </source>
</reference>
<dbReference type="KEGG" id="pfla:Pflav_013460"/>